<reference evidence="2 3" key="1">
    <citation type="submission" date="2024-09" db="EMBL/GenBank/DDBJ databases">
        <authorList>
            <person name="D'Angelo T."/>
        </authorList>
    </citation>
    <scope>NUCLEOTIDE SEQUENCE [LARGE SCALE GENOMIC DNA]</scope>
    <source>
        <strain evidence="2">SAG AM-311-F02</strain>
    </source>
</reference>
<name>A0ABV6YPW0_UNCEI</name>
<organism evidence="2 3">
    <name type="scientific">Eiseniibacteriota bacterium</name>
    <dbReference type="NCBI Taxonomy" id="2212470"/>
    <lineage>
        <taxon>Bacteria</taxon>
        <taxon>Candidatus Eiseniibacteriota</taxon>
    </lineage>
</organism>
<feature type="chain" id="PRO_5046319748" evidence="1">
    <location>
        <begin position="25"/>
        <end position="201"/>
    </location>
</feature>
<feature type="signal peptide" evidence="1">
    <location>
        <begin position="1"/>
        <end position="24"/>
    </location>
</feature>
<protein>
    <submittedName>
        <fullName evidence="2">Uncharacterized protein</fullName>
    </submittedName>
</protein>
<dbReference type="EMBL" id="JBHPEI010000046">
    <property type="protein sequence ID" value="MFC1799942.1"/>
    <property type="molecule type" value="Genomic_DNA"/>
</dbReference>
<evidence type="ECO:0000313" key="2">
    <source>
        <dbReference type="EMBL" id="MFC1799942.1"/>
    </source>
</evidence>
<sequence>MEFEMRLFSATLLIVMFAVVTAHAQTDYIGGDATAIRITEPGLEGYWKYCVTINWDTSQYSEGARGQSHVSIVLGLEECLGYCGDACFMFPDTVGVSDGVDGCEVYYYAEFNIGGDPTLPPTTTTVKFEPYPADCEPDVSGTASVCFYSMFPPRIADSNPGSLWIKFGQFVEEGLITGMLPSCRTAATEESSWGSIKRLFR</sequence>
<gene>
    <name evidence="2" type="ORF">ACFL2Z_03420</name>
</gene>
<accession>A0ABV6YPW0</accession>
<keyword evidence="1" id="KW-0732">Signal</keyword>
<dbReference type="Proteomes" id="UP001594288">
    <property type="component" value="Unassembled WGS sequence"/>
</dbReference>
<keyword evidence="3" id="KW-1185">Reference proteome</keyword>
<proteinExistence type="predicted"/>
<comment type="caution">
    <text evidence="2">The sequence shown here is derived from an EMBL/GenBank/DDBJ whole genome shotgun (WGS) entry which is preliminary data.</text>
</comment>
<evidence type="ECO:0000313" key="3">
    <source>
        <dbReference type="Proteomes" id="UP001594288"/>
    </source>
</evidence>
<evidence type="ECO:0000256" key="1">
    <source>
        <dbReference type="SAM" id="SignalP"/>
    </source>
</evidence>